<dbReference type="Proteomes" id="UP000444185">
    <property type="component" value="Unassembled WGS sequence"/>
</dbReference>
<organism evidence="1 2">
    <name type="scientific">Qipengyuania gaetbuli</name>
    <dbReference type="NCBI Taxonomy" id="266952"/>
    <lineage>
        <taxon>Bacteria</taxon>
        <taxon>Pseudomonadati</taxon>
        <taxon>Pseudomonadota</taxon>
        <taxon>Alphaproteobacteria</taxon>
        <taxon>Sphingomonadales</taxon>
        <taxon>Erythrobacteraceae</taxon>
        <taxon>Qipengyuania</taxon>
    </lineage>
</organism>
<dbReference type="AlphaFoldDB" id="A0A844Y0A4"/>
<proteinExistence type="predicted"/>
<comment type="caution">
    <text evidence="1">The sequence shown here is derived from an EMBL/GenBank/DDBJ whole genome shotgun (WGS) entry which is preliminary data.</text>
</comment>
<dbReference type="RefSeq" id="WP_160608077.1">
    <property type="nucleotide sequence ID" value="NZ_WTYF01000004.1"/>
</dbReference>
<name>A0A844Y0A4_9SPHN</name>
<accession>A0A844Y0A4</accession>
<keyword evidence="2" id="KW-1185">Reference proteome</keyword>
<sequence length="66" mass="7095">MERISLSIVPHGEDHALEFDALDIAAALMIADINAAEGPAELREGTRHIATLRRHGSSGAAFWEVS</sequence>
<evidence type="ECO:0000313" key="2">
    <source>
        <dbReference type="Proteomes" id="UP000444185"/>
    </source>
</evidence>
<reference evidence="1 2" key="1">
    <citation type="submission" date="2019-12" db="EMBL/GenBank/DDBJ databases">
        <title>Genomic-based taxomic classification of the family Erythrobacteraceae.</title>
        <authorList>
            <person name="Xu L."/>
        </authorList>
    </citation>
    <scope>NUCLEOTIDE SEQUENCE [LARGE SCALE GENOMIC DNA]</scope>
    <source>
        <strain evidence="1 2">DSM 16225</strain>
    </source>
</reference>
<dbReference type="EMBL" id="WTYF01000004">
    <property type="protein sequence ID" value="MXO51364.1"/>
    <property type="molecule type" value="Genomic_DNA"/>
</dbReference>
<protein>
    <submittedName>
        <fullName evidence="1">Uncharacterized protein</fullName>
    </submittedName>
</protein>
<evidence type="ECO:0000313" key="1">
    <source>
        <dbReference type="EMBL" id="MXO51364.1"/>
    </source>
</evidence>
<gene>
    <name evidence="1" type="ORF">GRI42_08620</name>
</gene>